<dbReference type="Proteomes" id="UP000011835">
    <property type="component" value="Chromosome"/>
</dbReference>
<organism evidence="2 3">
    <name type="scientific">Bifidobacterium thermophilum RBL67</name>
    <dbReference type="NCBI Taxonomy" id="1254439"/>
    <lineage>
        <taxon>Bacteria</taxon>
        <taxon>Bacillati</taxon>
        <taxon>Actinomycetota</taxon>
        <taxon>Actinomycetes</taxon>
        <taxon>Bifidobacteriales</taxon>
        <taxon>Bifidobacteriaceae</taxon>
        <taxon>Bifidobacterium</taxon>
    </lineage>
</organism>
<feature type="region of interest" description="Disordered" evidence="1">
    <location>
        <begin position="1"/>
        <end position="29"/>
    </location>
</feature>
<proteinExistence type="predicted"/>
<evidence type="ECO:0000256" key="1">
    <source>
        <dbReference type="SAM" id="MobiDB-lite"/>
    </source>
</evidence>
<dbReference type="HOGENOM" id="CLU_2841050_0_0_11"/>
<dbReference type="PATRIC" id="fig|1254439.12.peg.1377"/>
<accession>M4RDP6</accession>
<reference evidence="2 3" key="1">
    <citation type="journal article" date="2013" name="Genome Announc.">
        <title>Complete Genome Sequence of the Probiotic Bifidobacterium thermophilum Strain RBL67.</title>
        <authorList>
            <person name="Jans C."/>
            <person name="Lacroix C."/>
            <person name="Follador R."/>
            <person name="Stevens M.J."/>
        </authorList>
    </citation>
    <scope>NUCLEOTIDE SEQUENCE [LARGE SCALE GENOMIC DNA]</scope>
    <source>
        <strain evidence="2 3">RBL67</strain>
    </source>
</reference>
<evidence type="ECO:0000313" key="2">
    <source>
        <dbReference type="EMBL" id="AGH41651.1"/>
    </source>
</evidence>
<protein>
    <submittedName>
        <fullName evidence="2">Uncharacterized protein</fullName>
    </submittedName>
</protein>
<dbReference type="AlphaFoldDB" id="M4RDP6"/>
<gene>
    <name evidence="2" type="ORF">D805_1384</name>
</gene>
<keyword evidence="3" id="KW-1185">Reference proteome</keyword>
<sequence length="65" mass="7289">MPGAAITESAPTPVYRQSYANDSNQEEYDDSANANVSFLTREAKISDRCHMSGRLRANIQTTWHN</sequence>
<dbReference type="EMBL" id="CP004346">
    <property type="protein sequence ID" value="AGH41651.1"/>
    <property type="molecule type" value="Genomic_DNA"/>
</dbReference>
<name>M4RDP6_9BIFI</name>
<dbReference type="KEGG" id="btp:D805_1384"/>
<evidence type="ECO:0000313" key="3">
    <source>
        <dbReference type="Proteomes" id="UP000011835"/>
    </source>
</evidence>